<gene>
    <name evidence="1" type="ORF">T02_258</name>
</gene>
<dbReference type="Proteomes" id="UP000054721">
    <property type="component" value="Unassembled WGS sequence"/>
</dbReference>
<evidence type="ECO:0000313" key="1">
    <source>
        <dbReference type="EMBL" id="KRZ47128.1"/>
    </source>
</evidence>
<reference evidence="1 2" key="1">
    <citation type="submission" date="2015-05" db="EMBL/GenBank/DDBJ databases">
        <title>Evolution of Trichinella species and genotypes.</title>
        <authorList>
            <person name="Korhonen P.K."/>
            <person name="Edoardo P."/>
            <person name="Giuseppe L.R."/>
            <person name="Gasser R.B."/>
        </authorList>
    </citation>
    <scope>NUCLEOTIDE SEQUENCE [LARGE SCALE GENOMIC DNA]</scope>
    <source>
        <strain evidence="1">ISS10</strain>
    </source>
</reference>
<comment type="caution">
    <text evidence="1">The sequence shown here is derived from an EMBL/GenBank/DDBJ whole genome shotgun (WGS) entry which is preliminary data.</text>
</comment>
<evidence type="ECO:0000313" key="2">
    <source>
        <dbReference type="Proteomes" id="UP000054721"/>
    </source>
</evidence>
<sequence>LIQIGISDRRSCPSTGNLFFTNCFPFFKIHFYSAYYWALRTVMIWQQLLKRPKIYLHTSTTKKRTPPGGWI</sequence>
<feature type="non-terminal residue" evidence="1">
    <location>
        <position position="71"/>
    </location>
</feature>
<name>A0A0V1KIR3_9BILA</name>
<accession>A0A0V1KIR3</accession>
<protein>
    <submittedName>
        <fullName evidence="1">Uncharacterized protein</fullName>
    </submittedName>
</protein>
<proteinExistence type="predicted"/>
<dbReference type="STRING" id="6335.A0A0V1KIR3"/>
<keyword evidence="2" id="KW-1185">Reference proteome</keyword>
<feature type="non-terminal residue" evidence="1">
    <location>
        <position position="1"/>
    </location>
</feature>
<dbReference type="AlphaFoldDB" id="A0A0V1KIR3"/>
<dbReference type="OrthoDB" id="1936594at2759"/>
<dbReference type="EMBL" id="JYDW01001332">
    <property type="protein sequence ID" value="KRZ47128.1"/>
    <property type="molecule type" value="Genomic_DNA"/>
</dbReference>
<organism evidence="1 2">
    <name type="scientific">Trichinella nativa</name>
    <dbReference type="NCBI Taxonomy" id="6335"/>
    <lineage>
        <taxon>Eukaryota</taxon>
        <taxon>Metazoa</taxon>
        <taxon>Ecdysozoa</taxon>
        <taxon>Nematoda</taxon>
        <taxon>Enoplea</taxon>
        <taxon>Dorylaimia</taxon>
        <taxon>Trichinellida</taxon>
        <taxon>Trichinellidae</taxon>
        <taxon>Trichinella</taxon>
    </lineage>
</organism>